<sequence length="48" mass="5792">MIKASFCILKKCMCFKLSQRRQAIDGCKLPNLFWWLCLHLLKRMAKYL</sequence>
<evidence type="ECO:0000313" key="1">
    <source>
        <dbReference type="EMBL" id="MBX59653.1"/>
    </source>
</evidence>
<organism evidence="1">
    <name type="scientific">Rhizophora mucronata</name>
    <name type="common">Asiatic mangrove</name>
    <dbReference type="NCBI Taxonomy" id="61149"/>
    <lineage>
        <taxon>Eukaryota</taxon>
        <taxon>Viridiplantae</taxon>
        <taxon>Streptophyta</taxon>
        <taxon>Embryophyta</taxon>
        <taxon>Tracheophyta</taxon>
        <taxon>Spermatophyta</taxon>
        <taxon>Magnoliopsida</taxon>
        <taxon>eudicotyledons</taxon>
        <taxon>Gunneridae</taxon>
        <taxon>Pentapetalae</taxon>
        <taxon>rosids</taxon>
        <taxon>fabids</taxon>
        <taxon>Malpighiales</taxon>
        <taxon>Rhizophoraceae</taxon>
        <taxon>Rhizophora</taxon>
    </lineage>
</organism>
<protein>
    <submittedName>
        <fullName evidence="1">Uncharacterized protein</fullName>
    </submittedName>
</protein>
<dbReference type="EMBL" id="GGEC01079169">
    <property type="protein sequence ID" value="MBX59653.1"/>
    <property type="molecule type" value="Transcribed_RNA"/>
</dbReference>
<dbReference type="AlphaFoldDB" id="A0A2P2PY95"/>
<proteinExistence type="predicted"/>
<name>A0A2P2PY95_RHIMU</name>
<reference evidence="1" key="1">
    <citation type="submission" date="2018-02" db="EMBL/GenBank/DDBJ databases">
        <title>Rhizophora mucronata_Transcriptome.</title>
        <authorList>
            <person name="Meera S.P."/>
            <person name="Sreeshan A."/>
            <person name="Augustine A."/>
        </authorList>
    </citation>
    <scope>NUCLEOTIDE SEQUENCE</scope>
    <source>
        <tissue evidence="1">Leaf</tissue>
    </source>
</reference>
<accession>A0A2P2PY95</accession>